<feature type="compositionally biased region" description="Low complexity" evidence="1">
    <location>
        <begin position="638"/>
        <end position="657"/>
    </location>
</feature>
<feature type="compositionally biased region" description="Low complexity" evidence="1">
    <location>
        <begin position="47"/>
        <end position="58"/>
    </location>
</feature>
<feature type="compositionally biased region" description="Basic and acidic residues" evidence="1">
    <location>
        <begin position="35"/>
        <end position="46"/>
    </location>
</feature>
<organism evidence="2 3">
    <name type="scientific">Mortierella polycephala</name>
    <dbReference type="NCBI Taxonomy" id="41804"/>
    <lineage>
        <taxon>Eukaryota</taxon>
        <taxon>Fungi</taxon>
        <taxon>Fungi incertae sedis</taxon>
        <taxon>Mucoromycota</taxon>
        <taxon>Mortierellomycotina</taxon>
        <taxon>Mortierellomycetes</taxon>
        <taxon>Mortierellales</taxon>
        <taxon>Mortierellaceae</taxon>
        <taxon>Mortierella</taxon>
    </lineage>
</organism>
<dbReference type="Proteomes" id="UP000726737">
    <property type="component" value="Unassembled WGS sequence"/>
</dbReference>
<name>A0A9P6U462_9FUNG</name>
<feature type="compositionally biased region" description="Polar residues" evidence="1">
    <location>
        <begin position="564"/>
        <end position="585"/>
    </location>
</feature>
<feature type="compositionally biased region" description="Polar residues" evidence="1">
    <location>
        <begin position="507"/>
        <end position="557"/>
    </location>
</feature>
<evidence type="ECO:0000313" key="2">
    <source>
        <dbReference type="EMBL" id="KAG0259822.1"/>
    </source>
</evidence>
<feature type="compositionally biased region" description="Low complexity" evidence="1">
    <location>
        <begin position="332"/>
        <end position="347"/>
    </location>
</feature>
<feature type="compositionally biased region" description="Polar residues" evidence="1">
    <location>
        <begin position="474"/>
        <end position="499"/>
    </location>
</feature>
<feature type="region of interest" description="Disordered" evidence="1">
    <location>
        <begin position="286"/>
        <end position="312"/>
    </location>
</feature>
<reference evidence="2" key="1">
    <citation type="journal article" date="2020" name="Fungal Divers.">
        <title>Resolving the Mortierellaceae phylogeny through synthesis of multi-gene phylogenetics and phylogenomics.</title>
        <authorList>
            <person name="Vandepol N."/>
            <person name="Liber J."/>
            <person name="Desiro A."/>
            <person name="Na H."/>
            <person name="Kennedy M."/>
            <person name="Barry K."/>
            <person name="Grigoriev I.V."/>
            <person name="Miller A.N."/>
            <person name="O'Donnell K."/>
            <person name="Stajich J.E."/>
            <person name="Bonito G."/>
        </authorList>
    </citation>
    <scope>NUCLEOTIDE SEQUENCE</scope>
    <source>
        <strain evidence="2">KOD948</strain>
    </source>
</reference>
<sequence>MTDPVALPPHFNNLTRNTPSRGPSVPCIQTSSEAWRAHAAEQRRQLSSESFSATTSSSPNQWTAQSPIELEFGESEKEPEINVNVRPSELRASLMARARRSTQQMQQQRRFSGQSIQRQVIVAVEAVVASSLGSAYDSRLSTRSSISSSISGWASRARSSSQSSQASNDSVNLDALIAEGSDINEECPIVLEDGDDVDDQQQQQEQQQQQQPEQTLLQQQEALFHAARSRTSTIGSDVNMLQYDSHGADEFWDGSDMSGRGTEDEEFDETLREFSQLNMRSSSMCEVRGLGSGSRSRAGTTSSQFADGRNPFDLNADYLDTPMGLRTTKRASTVSNYSTTSSISSTSRLQAPGVTRSAGGAPAPKSGLKAPASRLTQPGARSMLAQPKNTSSTTTTPKSGLTRPSGLQPPRTGLQPPKARSQTTKSGLQPPRAASSSALLSRGPTATKPIANGGAVPGRVSASNTGSRIAPPKGTTSLRTPAKPTATTTNVARPASRSQIVPPGSVKKSTSGIATPNRNSLLPAPSSFSSRTGPTTTAQRGAMKNTNVGRSSSSHSLMTRPPSRVSSSHQSPASSRLTSPTSTHAPHSVLTPPQSPSSKIGSRGNMNGGGIPRSGIAAPTSRLVAPAVSTSRGSRPASPGQLSPGSSSGSQMSSFLPRSHTPTSSRPVSRIPSGLISPRAGRH</sequence>
<keyword evidence="3" id="KW-1185">Reference proteome</keyword>
<accession>A0A9P6U462</accession>
<feature type="region of interest" description="Disordered" evidence="1">
    <location>
        <begin position="1"/>
        <end position="80"/>
    </location>
</feature>
<feature type="region of interest" description="Disordered" evidence="1">
    <location>
        <begin position="330"/>
        <end position="683"/>
    </location>
</feature>
<proteinExistence type="predicted"/>
<gene>
    <name evidence="2" type="ORF">BG011_002343</name>
</gene>
<dbReference type="AlphaFoldDB" id="A0A9P6U462"/>
<protein>
    <submittedName>
        <fullName evidence="2">Uncharacterized protein</fullName>
    </submittedName>
</protein>
<dbReference type="OrthoDB" id="2447841at2759"/>
<dbReference type="EMBL" id="JAAAJA010000173">
    <property type="protein sequence ID" value="KAG0259822.1"/>
    <property type="molecule type" value="Genomic_DNA"/>
</dbReference>
<comment type="caution">
    <text evidence="2">The sequence shown here is derived from an EMBL/GenBank/DDBJ whole genome shotgun (WGS) entry which is preliminary data.</text>
</comment>
<feature type="compositionally biased region" description="Low complexity" evidence="1">
    <location>
        <begin position="293"/>
        <end position="303"/>
    </location>
</feature>
<evidence type="ECO:0000313" key="3">
    <source>
        <dbReference type="Proteomes" id="UP000726737"/>
    </source>
</evidence>
<evidence type="ECO:0000256" key="1">
    <source>
        <dbReference type="SAM" id="MobiDB-lite"/>
    </source>
</evidence>
<feature type="compositionally biased region" description="Polar residues" evidence="1">
    <location>
        <begin position="12"/>
        <end position="33"/>
    </location>
</feature>